<organism evidence="3">
    <name type="scientific">Chitinibacter mangrovi</name>
    <dbReference type="NCBI Taxonomy" id="3153927"/>
    <lineage>
        <taxon>Bacteria</taxon>
        <taxon>Pseudomonadati</taxon>
        <taxon>Pseudomonadota</taxon>
        <taxon>Betaproteobacteria</taxon>
        <taxon>Neisseriales</taxon>
        <taxon>Chitinibacteraceae</taxon>
        <taxon>Chitinibacter</taxon>
    </lineage>
</organism>
<evidence type="ECO:0000313" key="3">
    <source>
        <dbReference type="EMBL" id="XBL99376.1"/>
    </source>
</evidence>
<gene>
    <name evidence="3" type="ORF">ABHF33_09870</name>
</gene>
<dbReference type="InterPro" id="IPR004629">
    <property type="entry name" value="WecG_TagA_CpsF"/>
</dbReference>
<dbReference type="EMBL" id="CP157355">
    <property type="protein sequence ID" value="XBL99376.1"/>
    <property type="molecule type" value="Genomic_DNA"/>
</dbReference>
<protein>
    <submittedName>
        <fullName evidence="3">WecB/TagA/CpsF family glycosyltransferase</fullName>
    </submittedName>
</protein>
<dbReference type="PANTHER" id="PTHR34136:SF1">
    <property type="entry name" value="UDP-N-ACETYL-D-MANNOSAMINURONIC ACID TRANSFERASE"/>
    <property type="match status" value="1"/>
</dbReference>
<accession>A0AAU7F656</accession>
<evidence type="ECO:0000256" key="1">
    <source>
        <dbReference type="ARBA" id="ARBA00022676"/>
    </source>
</evidence>
<dbReference type="CDD" id="cd06533">
    <property type="entry name" value="Glyco_transf_WecG_TagA"/>
    <property type="match status" value="1"/>
</dbReference>
<dbReference type="PANTHER" id="PTHR34136">
    <property type="match status" value="1"/>
</dbReference>
<dbReference type="GO" id="GO:0016758">
    <property type="term" value="F:hexosyltransferase activity"/>
    <property type="evidence" value="ECO:0007669"/>
    <property type="project" value="TreeGrafter"/>
</dbReference>
<dbReference type="RefSeq" id="WP_348943805.1">
    <property type="nucleotide sequence ID" value="NZ_CP157355.1"/>
</dbReference>
<keyword evidence="2" id="KW-0808">Transferase</keyword>
<proteinExistence type="predicted"/>
<sequence length="232" mass="26800">MLINVKGEFDVTTDMVCADYSFLNLASLSTAFDFPQQDIKYLCDGMLLSALFSILTLHKVRRFSFDFTSIADPVFRTCENNGLRVFFVGGKDAELERFIDKIKKRYPLLNISGSSDGYFTKRRREQVIEEIISSDSEVLIASLGAGIQEDFLRDVRCNGFQGVGFTSGGFIRQESSTSTNYYPVWVDVLKLRAFYRMYKEHHTIKRYLISYPVNCFRLFFYVLSSKLKIRIM</sequence>
<dbReference type="AlphaFoldDB" id="A0AAU7F656"/>
<dbReference type="KEGG" id="cmav:ABHF33_09870"/>
<name>A0AAU7F656_9NEIS</name>
<reference evidence="3" key="1">
    <citation type="submission" date="2024-05" db="EMBL/GenBank/DDBJ databases">
        <authorList>
            <person name="Yang L."/>
            <person name="Pan L."/>
        </authorList>
    </citation>
    <scope>NUCLEOTIDE SEQUENCE</scope>
    <source>
        <strain evidence="3">FCG-7</strain>
    </source>
</reference>
<keyword evidence="1" id="KW-0328">Glycosyltransferase</keyword>
<dbReference type="Pfam" id="PF03808">
    <property type="entry name" value="Glyco_tran_WecG"/>
    <property type="match status" value="1"/>
</dbReference>
<evidence type="ECO:0000256" key="2">
    <source>
        <dbReference type="ARBA" id="ARBA00022679"/>
    </source>
</evidence>